<dbReference type="Proteomes" id="UP000821866">
    <property type="component" value="Chromosome 6"/>
</dbReference>
<dbReference type="GO" id="GO:0022857">
    <property type="term" value="F:transmembrane transporter activity"/>
    <property type="evidence" value="ECO:0007669"/>
    <property type="project" value="InterPro"/>
</dbReference>
<organism evidence="8 9">
    <name type="scientific">Rhipicephalus microplus</name>
    <name type="common">Cattle tick</name>
    <name type="synonym">Boophilus microplus</name>
    <dbReference type="NCBI Taxonomy" id="6941"/>
    <lineage>
        <taxon>Eukaryota</taxon>
        <taxon>Metazoa</taxon>
        <taxon>Ecdysozoa</taxon>
        <taxon>Arthropoda</taxon>
        <taxon>Chelicerata</taxon>
        <taxon>Arachnida</taxon>
        <taxon>Acari</taxon>
        <taxon>Parasitiformes</taxon>
        <taxon>Ixodida</taxon>
        <taxon>Ixodoidea</taxon>
        <taxon>Ixodidae</taxon>
        <taxon>Rhipicephalinae</taxon>
        <taxon>Rhipicephalus</taxon>
        <taxon>Boophilus</taxon>
    </lineage>
</organism>
<dbReference type="AlphaFoldDB" id="A0A9J6DLW5"/>
<dbReference type="Pfam" id="PF00083">
    <property type="entry name" value="Sugar_tr"/>
    <property type="match status" value="1"/>
</dbReference>
<protein>
    <recommendedName>
        <fullName evidence="7">Major facilitator superfamily (MFS) profile domain-containing protein</fullName>
    </recommendedName>
</protein>
<feature type="domain" description="Major facilitator superfamily (MFS) profile" evidence="7">
    <location>
        <begin position="1"/>
        <end position="174"/>
    </location>
</feature>
<dbReference type="InterPro" id="IPR036259">
    <property type="entry name" value="MFS_trans_sf"/>
</dbReference>
<dbReference type="PANTHER" id="PTHR24064">
    <property type="entry name" value="SOLUTE CARRIER FAMILY 22 MEMBER"/>
    <property type="match status" value="1"/>
</dbReference>
<dbReference type="PROSITE" id="PS50850">
    <property type="entry name" value="MFS"/>
    <property type="match status" value="1"/>
</dbReference>
<keyword evidence="2 6" id="KW-0812">Transmembrane</keyword>
<evidence type="ECO:0000313" key="9">
    <source>
        <dbReference type="Proteomes" id="UP000821866"/>
    </source>
</evidence>
<dbReference type="InterPro" id="IPR020846">
    <property type="entry name" value="MFS_dom"/>
</dbReference>
<dbReference type="VEuPathDB" id="VectorBase:LOC119172221"/>
<accession>A0A9J6DLW5</accession>
<name>A0A9J6DLW5_RHIMP</name>
<evidence type="ECO:0000256" key="6">
    <source>
        <dbReference type="SAM" id="Phobius"/>
    </source>
</evidence>
<dbReference type="InterPro" id="IPR005828">
    <property type="entry name" value="MFS_sugar_transport-like"/>
</dbReference>
<evidence type="ECO:0000256" key="3">
    <source>
        <dbReference type="ARBA" id="ARBA00022989"/>
    </source>
</evidence>
<comment type="subcellular location">
    <subcellularLocation>
        <location evidence="1">Membrane</location>
        <topology evidence="1">Multi-pass membrane protein</topology>
    </subcellularLocation>
</comment>
<dbReference type="Gene3D" id="1.20.1250.20">
    <property type="entry name" value="MFS general substrate transporter like domains"/>
    <property type="match status" value="1"/>
</dbReference>
<feature type="transmembrane region" description="Helical" evidence="6">
    <location>
        <begin position="61"/>
        <end position="78"/>
    </location>
</feature>
<evidence type="ECO:0000259" key="7">
    <source>
        <dbReference type="PROSITE" id="PS50850"/>
    </source>
</evidence>
<comment type="caution">
    <text evidence="8">The sequence shown here is derived from an EMBL/GenBank/DDBJ whole genome shotgun (WGS) entry which is preliminary data.</text>
</comment>
<evidence type="ECO:0000256" key="4">
    <source>
        <dbReference type="ARBA" id="ARBA00023136"/>
    </source>
</evidence>
<sequence length="234" mass="24958">MASLRRVVRLVNGITYYALTMAASSVGGDLYMSTALSGFIEIPGYLLSAVLLSYIGRRHSLFAVMLIGSVASVALQFSDHFHYSTAVRDIVSLSAKMCISMSFAIIYVYSAELMPTIVRNVGMGIVSVAARVGGIISPFVSLLDNLIPGLQFTVLGVIMLVSGLSALALPETGGQHLPETIEEIEDEDKRPLLSPTSSGVFSRASLDEGIVRSSSSSEDELYSVHQRPAVAYGS</sequence>
<dbReference type="GO" id="GO:0016020">
    <property type="term" value="C:membrane"/>
    <property type="evidence" value="ECO:0007669"/>
    <property type="project" value="UniProtKB-SubCell"/>
</dbReference>
<keyword evidence="9" id="KW-1185">Reference proteome</keyword>
<dbReference type="EMBL" id="JABSTU010000008">
    <property type="protein sequence ID" value="KAH8022897.1"/>
    <property type="molecule type" value="Genomic_DNA"/>
</dbReference>
<evidence type="ECO:0000313" key="8">
    <source>
        <dbReference type="EMBL" id="KAH8022897.1"/>
    </source>
</evidence>
<reference evidence="8" key="1">
    <citation type="journal article" date="2020" name="Cell">
        <title>Large-Scale Comparative Analyses of Tick Genomes Elucidate Their Genetic Diversity and Vector Capacities.</title>
        <authorList>
            <consortium name="Tick Genome and Microbiome Consortium (TIGMIC)"/>
            <person name="Jia N."/>
            <person name="Wang J."/>
            <person name="Shi W."/>
            <person name="Du L."/>
            <person name="Sun Y."/>
            <person name="Zhan W."/>
            <person name="Jiang J.F."/>
            <person name="Wang Q."/>
            <person name="Zhang B."/>
            <person name="Ji P."/>
            <person name="Bell-Sakyi L."/>
            <person name="Cui X.M."/>
            <person name="Yuan T.T."/>
            <person name="Jiang B.G."/>
            <person name="Yang W.F."/>
            <person name="Lam T.T."/>
            <person name="Chang Q.C."/>
            <person name="Ding S.J."/>
            <person name="Wang X.J."/>
            <person name="Zhu J.G."/>
            <person name="Ruan X.D."/>
            <person name="Zhao L."/>
            <person name="Wei J.T."/>
            <person name="Ye R.Z."/>
            <person name="Que T.C."/>
            <person name="Du C.H."/>
            <person name="Zhou Y.H."/>
            <person name="Cheng J.X."/>
            <person name="Dai P.F."/>
            <person name="Guo W.B."/>
            <person name="Han X.H."/>
            <person name="Huang E.J."/>
            <person name="Li L.F."/>
            <person name="Wei W."/>
            <person name="Gao Y.C."/>
            <person name="Liu J.Z."/>
            <person name="Shao H.Z."/>
            <person name="Wang X."/>
            <person name="Wang C.C."/>
            <person name="Yang T.C."/>
            <person name="Huo Q.B."/>
            <person name="Li W."/>
            <person name="Chen H.Y."/>
            <person name="Chen S.E."/>
            <person name="Zhou L.G."/>
            <person name="Ni X.B."/>
            <person name="Tian J.H."/>
            <person name="Sheng Y."/>
            <person name="Liu T."/>
            <person name="Pan Y.S."/>
            <person name="Xia L.Y."/>
            <person name="Li J."/>
            <person name="Zhao F."/>
            <person name="Cao W.C."/>
        </authorList>
    </citation>
    <scope>NUCLEOTIDE SEQUENCE</scope>
    <source>
        <strain evidence="8">Rmic-2018</strain>
    </source>
</reference>
<feature type="transmembrane region" description="Helical" evidence="6">
    <location>
        <begin position="90"/>
        <end position="109"/>
    </location>
</feature>
<dbReference type="SUPFAM" id="SSF103473">
    <property type="entry name" value="MFS general substrate transporter"/>
    <property type="match status" value="1"/>
</dbReference>
<gene>
    <name evidence="8" type="ORF">HPB51_006255</name>
</gene>
<feature type="transmembrane region" description="Helical" evidence="6">
    <location>
        <begin position="7"/>
        <end position="24"/>
    </location>
</feature>
<keyword evidence="4 6" id="KW-0472">Membrane</keyword>
<feature type="transmembrane region" description="Helical" evidence="6">
    <location>
        <begin position="121"/>
        <end position="143"/>
    </location>
</feature>
<feature type="transmembrane region" description="Helical" evidence="6">
    <location>
        <begin position="149"/>
        <end position="169"/>
    </location>
</feature>
<keyword evidence="3 6" id="KW-1133">Transmembrane helix</keyword>
<evidence type="ECO:0000256" key="1">
    <source>
        <dbReference type="ARBA" id="ARBA00004141"/>
    </source>
</evidence>
<feature type="transmembrane region" description="Helical" evidence="6">
    <location>
        <begin position="30"/>
        <end position="54"/>
    </location>
</feature>
<evidence type="ECO:0000256" key="5">
    <source>
        <dbReference type="SAM" id="MobiDB-lite"/>
    </source>
</evidence>
<proteinExistence type="predicted"/>
<feature type="region of interest" description="Disordered" evidence="5">
    <location>
        <begin position="212"/>
        <end position="234"/>
    </location>
</feature>
<evidence type="ECO:0000256" key="2">
    <source>
        <dbReference type="ARBA" id="ARBA00022692"/>
    </source>
</evidence>
<reference evidence="8" key="2">
    <citation type="submission" date="2021-09" db="EMBL/GenBank/DDBJ databases">
        <authorList>
            <person name="Jia N."/>
            <person name="Wang J."/>
            <person name="Shi W."/>
            <person name="Du L."/>
            <person name="Sun Y."/>
            <person name="Zhan W."/>
            <person name="Jiang J."/>
            <person name="Wang Q."/>
            <person name="Zhang B."/>
            <person name="Ji P."/>
            <person name="Sakyi L.B."/>
            <person name="Cui X."/>
            <person name="Yuan T."/>
            <person name="Jiang B."/>
            <person name="Yang W."/>
            <person name="Lam T.T.-Y."/>
            <person name="Chang Q."/>
            <person name="Ding S."/>
            <person name="Wang X."/>
            <person name="Zhu J."/>
            <person name="Ruan X."/>
            <person name="Zhao L."/>
            <person name="Wei J."/>
            <person name="Que T."/>
            <person name="Du C."/>
            <person name="Cheng J."/>
            <person name="Dai P."/>
            <person name="Han X."/>
            <person name="Huang E."/>
            <person name="Gao Y."/>
            <person name="Liu J."/>
            <person name="Shao H."/>
            <person name="Ye R."/>
            <person name="Li L."/>
            <person name="Wei W."/>
            <person name="Wang X."/>
            <person name="Wang C."/>
            <person name="Huo Q."/>
            <person name="Li W."/>
            <person name="Guo W."/>
            <person name="Chen H."/>
            <person name="Chen S."/>
            <person name="Zhou L."/>
            <person name="Zhou L."/>
            <person name="Ni X."/>
            <person name="Tian J."/>
            <person name="Zhou Y."/>
            <person name="Sheng Y."/>
            <person name="Liu T."/>
            <person name="Pan Y."/>
            <person name="Xia L."/>
            <person name="Li J."/>
            <person name="Zhao F."/>
            <person name="Cao W."/>
        </authorList>
    </citation>
    <scope>NUCLEOTIDE SEQUENCE</scope>
    <source>
        <strain evidence="8">Rmic-2018</strain>
        <tissue evidence="8">Larvae</tissue>
    </source>
</reference>